<sequence length="185" mass="19879">MQQTGVAGVGARGAGSGGAADGARRPGLVSALCTFKRGRVRALFKALGLLRAGVPCTEARRDQGCRPAAISRVRALALQAGEGRGQWRGLRAAGRTRRLCLRPGRATGRRNQAWPMSESRLTAAEVMLTDVGRPRLCEHDFPQLRIQSAPELWLKYLEQLSESRPCGWAVGGRRRAVSRGAAPAQ</sequence>
<feature type="region of interest" description="Disordered" evidence="1">
    <location>
        <begin position="1"/>
        <end position="23"/>
    </location>
</feature>
<organism evidence="2 3">
    <name type="scientific">Pleurodeles waltl</name>
    <name type="common">Iberian ribbed newt</name>
    <dbReference type="NCBI Taxonomy" id="8319"/>
    <lineage>
        <taxon>Eukaryota</taxon>
        <taxon>Metazoa</taxon>
        <taxon>Chordata</taxon>
        <taxon>Craniata</taxon>
        <taxon>Vertebrata</taxon>
        <taxon>Euteleostomi</taxon>
        <taxon>Amphibia</taxon>
        <taxon>Batrachia</taxon>
        <taxon>Caudata</taxon>
        <taxon>Salamandroidea</taxon>
        <taxon>Salamandridae</taxon>
        <taxon>Pleurodelinae</taxon>
        <taxon>Pleurodeles</taxon>
    </lineage>
</organism>
<dbReference type="EMBL" id="JANPWB010000010">
    <property type="protein sequence ID" value="KAJ1146171.1"/>
    <property type="molecule type" value="Genomic_DNA"/>
</dbReference>
<evidence type="ECO:0000313" key="2">
    <source>
        <dbReference type="EMBL" id="KAJ1146171.1"/>
    </source>
</evidence>
<name>A0AAV7R4L1_PLEWA</name>
<evidence type="ECO:0000313" key="3">
    <source>
        <dbReference type="Proteomes" id="UP001066276"/>
    </source>
</evidence>
<gene>
    <name evidence="2" type="ORF">NDU88_012452</name>
</gene>
<accession>A0AAV7R4L1</accession>
<evidence type="ECO:0000256" key="1">
    <source>
        <dbReference type="SAM" id="MobiDB-lite"/>
    </source>
</evidence>
<dbReference type="AlphaFoldDB" id="A0AAV7R4L1"/>
<proteinExistence type="predicted"/>
<dbReference type="Proteomes" id="UP001066276">
    <property type="component" value="Chromosome 6"/>
</dbReference>
<keyword evidence="3" id="KW-1185">Reference proteome</keyword>
<protein>
    <submittedName>
        <fullName evidence="2">Uncharacterized protein</fullName>
    </submittedName>
</protein>
<feature type="compositionally biased region" description="Gly residues" evidence="1">
    <location>
        <begin position="7"/>
        <end position="20"/>
    </location>
</feature>
<comment type="caution">
    <text evidence="2">The sequence shown here is derived from an EMBL/GenBank/DDBJ whole genome shotgun (WGS) entry which is preliminary data.</text>
</comment>
<reference evidence="2" key="1">
    <citation type="journal article" date="2022" name="bioRxiv">
        <title>Sequencing and chromosome-scale assembly of the giantPleurodeles waltlgenome.</title>
        <authorList>
            <person name="Brown T."/>
            <person name="Elewa A."/>
            <person name="Iarovenko S."/>
            <person name="Subramanian E."/>
            <person name="Araus A.J."/>
            <person name="Petzold A."/>
            <person name="Susuki M."/>
            <person name="Suzuki K.-i.T."/>
            <person name="Hayashi T."/>
            <person name="Toyoda A."/>
            <person name="Oliveira C."/>
            <person name="Osipova E."/>
            <person name="Leigh N.D."/>
            <person name="Simon A."/>
            <person name="Yun M.H."/>
        </authorList>
    </citation>
    <scope>NUCLEOTIDE SEQUENCE</scope>
    <source>
        <strain evidence="2">20211129_DDA</strain>
        <tissue evidence="2">Liver</tissue>
    </source>
</reference>